<comment type="caution">
    <text evidence="1">The sequence shown here is derived from an EMBL/GenBank/DDBJ whole genome shotgun (WGS) entry which is preliminary data.</text>
</comment>
<organism evidence="1 2">
    <name type="scientific">Tubulinosema ratisbonensis</name>
    <dbReference type="NCBI Taxonomy" id="291195"/>
    <lineage>
        <taxon>Eukaryota</taxon>
        <taxon>Fungi</taxon>
        <taxon>Fungi incertae sedis</taxon>
        <taxon>Microsporidia</taxon>
        <taxon>Tubulinosematoidea</taxon>
        <taxon>Tubulinosematidae</taxon>
        <taxon>Tubulinosema</taxon>
    </lineage>
</organism>
<dbReference type="VEuPathDB" id="MicrosporidiaDB:TUBRATIS_13250"/>
<evidence type="ECO:0000313" key="1">
    <source>
        <dbReference type="EMBL" id="RVD92181.1"/>
    </source>
</evidence>
<gene>
    <name evidence="1" type="ORF">TUBRATIS_13250</name>
</gene>
<name>A0A437ALW4_9MICR</name>
<accession>A0A437ALW4</accession>
<proteinExistence type="predicted"/>
<dbReference type="OrthoDB" id="2188312at2759"/>
<keyword evidence="2" id="KW-1185">Reference proteome</keyword>
<dbReference type="EMBL" id="RCSS01000286">
    <property type="protein sequence ID" value="RVD92181.1"/>
    <property type="molecule type" value="Genomic_DNA"/>
</dbReference>
<protein>
    <submittedName>
        <fullName evidence="1">Uncharacterized protein</fullName>
    </submittedName>
</protein>
<dbReference type="Proteomes" id="UP000282876">
    <property type="component" value="Unassembled WGS sequence"/>
</dbReference>
<sequence>MGTICSSCTTKETYNIALVSTDEEKRATVYKYMTKGHLPLTKYQEIRLTNYKHNYNLTTLNTDDLTMDVWEAYLKFSKATFFVCDLNKSADFVVEKVFEEYVSNFIKNNYIIVVMCYSDNPVTIFDNYSELNSFKLVCIKTEDDEMKKLKEAFAWMEKNIKK</sequence>
<evidence type="ECO:0000313" key="2">
    <source>
        <dbReference type="Proteomes" id="UP000282876"/>
    </source>
</evidence>
<reference evidence="1 2" key="1">
    <citation type="submission" date="2018-10" db="EMBL/GenBank/DDBJ databases">
        <title>Draft genome sequence of the microsporidian Tubulinosema ratisbonensis.</title>
        <authorList>
            <person name="Polonais V."/>
            <person name="Peyretaillade E."/>
            <person name="Niehus S."/>
            <person name="Wawrzyniak I."/>
            <person name="Franchet A."/>
            <person name="Gaspin C."/>
            <person name="Reichstadt M."/>
            <person name="Belser C."/>
            <person name="Labadie K."/>
            <person name="Delbac F."/>
            <person name="Ferrandon D."/>
        </authorList>
    </citation>
    <scope>NUCLEOTIDE SEQUENCE [LARGE SCALE GENOMIC DNA]</scope>
    <source>
        <strain evidence="1 2">Franzen</strain>
    </source>
</reference>
<dbReference type="AlphaFoldDB" id="A0A437ALW4"/>